<dbReference type="PANTHER" id="PTHR42811">
    <property type="entry name" value="SERINE ACETYLTRANSFERASE"/>
    <property type="match status" value="1"/>
</dbReference>
<dbReference type="InterPro" id="IPR018357">
    <property type="entry name" value="Hexapep_transf_CS"/>
</dbReference>
<comment type="catalytic activity">
    <reaction evidence="6">
        <text>L-serine + acetyl-CoA = O-acetyl-L-serine + CoA</text>
        <dbReference type="Rhea" id="RHEA:24560"/>
        <dbReference type="ChEBI" id="CHEBI:33384"/>
        <dbReference type="ChEBI" id="CHEBI:57287"/>
        <dbReference type="ChEBI" id="CHEBI:57288"/>
        <dbReference type="ChEBI" id="CHEBI:58340"/>
        <dbReference type="EC" id="2.3.1.30"/>
    </reaction>
</comment>
<evidence type="ECO:0000256" key="1">
    <source>
        <dbReference type="ARBA" id="ARBA00007274"/>
    </source>
</evidence>
<evidence type="ECO:0000256" key="6">
    <source>
        <dbReference type="PIRNR" id="PIRNR000441"/>
    </source>
</evidence>
<keyword evidence="3 6" id="KW-0808">Transferase</keyword>
<comment type="similarity">
    <text evidence="1 6">Belongs to the transferase hexapeptide repeat family.</text>
</comment>
<dbReference type="EC" id="2.3.1.30" evidence="6"/>
<comment type="caution">
    <text evidence="8">The sequence shown here is derived from an EMBL/GenBank/DDBJ whole genome shotgun (WGS) entry which is preliminary data.</text>
</comment>
<dbReference type="CDD" id="cd03354">
    <property type="entry name" value="LbH_SAT"/>
    <property type="match status" value="1"/>
</dbReference>
<evidence type="ECO:0000313" key="9">
    <source>
        <dbReference type="Proteomes" id="UP000293638"/>
    </source>
</evidence>
<organism evidence="8 9">
    <name type="scientific">Motilibacter rhizosphaerae</name>
    <dbReference type="NCBI Taxonomy" id="598652"/>
    <lineage>
        <taxon>Bacteria</taxon>
        <taxon>Bacillati</taxon>
        <taxon>Actinomycetota</taxon>
        <taxon>Actinomycetes</taxon>
        <taxon>Motilibacterales</taxon>
        <taxon>Motilibacteraceae</taxon>
        <taxon>Motilibacter</taxon>
    </lineage>
</organism>
<dbReference type="Proteomes" id="UP000293638">
    <property type="component" value="Unassembled WGS sequence"/>
</dbReference>
<evidence type="ECO:0000256" key="5">
    <source>
        <dbReference type="ARBA" id="ARBA00023315"/>
    </source>
</evidence>
<dbReference type="InterPro" id="IPR005881">
    <property type="entry name" value="Ser_O-AcTrfase"/>
</dbReference>
<sequence>MYLLRLDLPEEQALSAFRGAVRALVICQGLQASLVYRLGHAVIVWEPETGGGRLLRRLARAAHFVCARTIESTTGIRINERADIGPGLHIAHHGTTIIGAVTMGANATITHSVTIGRSGRRGERATPVIGDRVWIGPGAVITGGLHIGDDVVIGANAVVTKSLPDAAVAYGAPARIASYRGSFDQVLYAGAEDDPGRVRAVARAAERTSSTAAQEHGARSEA</sequence>
<dbReference type="SUPFAM" id="SSF51161">
    <property type="entry name" value="Trimeric LpxA-like enzymes"/>
    <property type="match status" value="1"/>
</dbReference>
<dbReference type="OrthoDB" id="2643438at2"/>
<feature type="compositionally biased region" description="Low complexity" evidence="7">
    <location>
        <begin position="203"/>
        <end position="213"/>
    </location>
</feature>
<evidence type="ECO:0000256" key="7">
    <source>
        <dbReference type="SAM" id="MobiDB-lite"/>
    </source>
</evidence>
<dbReference type="PROSITE" id="PS00101">
    <property type="entry name" value="HEXAPEP_TRANSFERASES"/>
    <property type="match status" value="1"/>
</dbReference>
<reference evidence="8 9" key="1">
    <citation type="submission" date="2019-02" db="EMBL/GenBank/DDBJ databases">
        <title>Genomic Encyclopedia of Type Strains, Phase IV (KMG-IV): sequencing the most valuable type-strain genomes for metagenomic binning, comparative biology and taxonomic classification.</title>
        <authorList>
            <person name="Goeker M."/>
        </authorList>
    </citation>
    <scope>NUCLEOTIDE SEQUENCE [LARGE SCALE GENOMIC DNA]</scope>
    <source>
        <strain evidence="8 9">DSM 45622</strain>
    </source>
</reference>
<protein>
    <recommendedName>
        <fullName evidence="2 6">Serine acetyltransferase</fullName>
        <ecNumber evidence="6">2.3.1.30</ecNumber>
    </recommendedName>
</protein>
<feature type="region of interest" description="Disordered" evidence="7">
    <location>
        <begin position="203"/>
        <end position="222"/>
    </location>
</feature>
<dbReference type="GO" id="GO:0006535">
    <property type="term" value="P:cysteine biosynthetic process from serine"/>
    <property type="evidence" value="ECO:0007669"/>
    <property type="project" value="InterPro"/>
</dbReference>
<dbReference type="AlphaFoldDB" id="A0A4Q7NYV9"/>
<dbReference type="RefSeq" id="WP_130491652.1">
    <property type="nucleotide sequence ID" value="NZ_SGXD01000001.1"/>
</dbReference>
<dbReference type="GO" id="GO:0005737">
    <property type="term" value="C:cytoplasm"/>
    <property type="evidence" value="ECO:0007669"/>
    <property type="project" value="InterPro"/>
</dbReference>
<dbReference type="PIRSF" id="PIRSF000441">
    <property type="entry name" value="CysE"/>
    <property type="match status" value="1"/>
</dbReference>
<dbReference type="GO" id="GO:0009001">
    <property type="term" value="F:serine O-acetyltransferase activity"/>
    <property type="evidence" value="ECO:0007669"/>
    <property type="project" value="UniProtKB-EC"/>
</dbReference>
<dbReference type="InterPro" id="IPR045304">
    <property type="entry name" value="LbH_SAT"/>
</dbReference>
<keyword evidence="5 6" id="KW-0012">Acyltransferase</keyword>
<name>A0A4Q7NYV9_9ACTN</name>
<proteinExistence type="inferred from homology"/>
<dbReference type="InterPro" id="IPR001451">
    <property type="entry name" value="Hexapep"/>
</dbReference>
<evidence type="ECO:0000256" key="2">
    <source>
        <dbReference type="ARBA" id="ARBA00018522"/>
    </source>
</evidence>
<gene>
    <name evidence="8" type="ORF">EV189_0849</name>
</gene>
<evidence type="ECO:0000256" key="4">
    <source>
        <dbReference type="ARBA" id="ARBA00022737"/>
    </source>
</evidence>
<keyword evidence="9" id="KW-1185">Reference proteome</keyword>
<evidence type="ECO:0000256" key="3">
    <source>
        <dbReference type="ARBA" id="ARBA00022679"/>
    </source>
</evidence>
<keyword evidence="4" id="KW-0677">Repeat</keyword>
<accession>A0A4Q7NYV9</accession>
<dbReference type="EMBL" id="SGXD01000001">
    <property type="protein sequence ID" value="RZS91602.1"/>
    <property type="molecule type" value="Genomic_DNA"/>
</dbReference>
<dbReference type="InterPro" id="IPR011004">
    <property type="entry name" value="Trimer_LpxA-like_sf"/>
</dbReference>
<dbReference type="Pfam" id="PF00132">
    <property type="entry name" value="Hexapep"/>
    <property type="match status" value="1"/>
</dbReference>
<evidence type="ECO:0000313" key="8">
    <source>
        <dbReference type="EMBL" id="RZS91602.1"/>
    </source>
</evidence>
<dbReference type="Gene3D" id="2.160.10.10">
    <property type="entry name" value="Hexapeptide repeat proteins"/>
    <property type="match status" value="1"/>
</dbReference>